<feature type="active site" evidence="5 6">
    <location>
        <position position="284"/>
    </location>
</feature>
<dbReference type="InterPro" id="IPR000169">
    <property type="entry name" value="Pept_cys_AS"/>
</dbReference>
<dbReference type="PROSITE" id="PS50222">
    <property type="entry name" value="EF_HAND_2"/>
    <property type="match status" value="1"/>
</dbReference>
<dbReference type="InterPro" id="IPR002048">
    <property type="entry name" value="EF_hand_dom"/>
</dbReference>
<evidence type="ECO:0000259" key="7">
    <source>
        <dbReference type="PROSITE" id="PS50203"/>
    </source>
</evidence>
<sequence length="594" mass="68389">MASPGITVRLIGDPSAGPPQAAPHCGQRYQELKRQCLQEQSLFTDPLFDAVPSSLGYWQFGRGSENIQALEWKRPQEICRSPKFVEEEMSRTDVKQGQLGNCWFLAAAASLTLYPRLMQRVVPREQSFAQEDYAGIFHFQFWQYGQWVDVVVDDRLPVKNGELVFVRSCQSNEFWMPLLEKAYAKLNGSYEAMNGGYMNEAFVDFTGGIGESYQLKMPNPELFKVIRVALRKRSLMGAHIKITQKEDMEGVTPEGLVKGHAYSITAAHKLDHRGKKLKLLRLRNPWGMVEWNGRWSDHSSLWAGLDPQLQKSLQVRKEDGEFWMQMDDFLRYFDGLEICSLTPDLLEEEKEVGWNVHSFQGRWSIGYTAGGCRSSGLGDNFWMNPQYHVRLLEADESDLRKQRLDPSCTLLVSLTQKDRRQGRKRGKDFLPIGFEILKRIPNEEEFEQTFLKLAGPDKEIDTAKLQDILNKVTAKLSQLKTDGFGLELCQKIIQHFDTVFIGYDVDLTGTMNIHEMQLALEAAGFHLNHQLREVITSKYRDRYLMINFDSFLSCMVQLEAIFMFSTIIHVLAWCETDHEYDDKLASENRKTELE</sequence>
<dbReference type="Gene3D" id="2.60.120.380">
    <property type="match status" value="1"/>
</dbReference>
<keyword evidence="4 6" id="KW-0788">Thiol protease</keyword>
<comment type="similarity">
    <text evidence="1">Belongs to the peptidase C2 family.</text>
</comment>
<dbReference type="GO" id="GO:0005737">
    <property type="term" value="C:cytoplasm"/>
    <property type="evidence" value="ECO:0007669"/>
    <property type="project" value="TreeGrafter"/>
</dbReference>
<evidence type="ECO:0000259" key="8">
    <source>
        <dbReference type="PROSITE" id="PS50222"/>
    </source>
</evidence>
<feature type="active site" evidence="5 6">
    <location>
        <position position="260"/>
    </location>
</feature>
<dbReference type="InterPro" id="IPR022684">
    <property type="entry name" value="Calpain_cysteine_protease"/>
</dbReference>
<dbReference type="InterPro" id="IPR038765">
    <property type="entry name" value="Papain-like_cys_pep_sf"/>
</dbReference>
<dbReference type="InterPro" id="IPR036213">
    <property type="entry name" value="Calpain_III_sf"/>
</dbReference>
<dbReference type="InterPro" id="IPR001300">
    <property type="entry name" value="Peptidase_C2_calpain_cat"/>
</dbReference>
<evidence type="ECO:0000256" key="2">
    <source>
        <dbReference type="ARBA" id="ARBA00022670"/>
    </source>
</evidence>
<dbReference type="SUPFAM" id="SSF54001">
    <property type="entry name" value="Cysteine proteinases"/>
    <property type="match status" value="1"/>
</dbReference>
<dbReference type="InterPro" id="IPR011992">
    <property type="entry name" value="EF-hand-dom_pair"/>
</dbReference>
<dbReference type="PANTHER" id="PTHR10183">
    <property type="entry name" value="CALPAIN"/>
    <property type="match status" value="1"/>
</dbReference>
<dbReference type="InterPro" id="IPR022683">
    <property type="entry name" value="Calpain_III"/>
</dbReference>
<organism evidence="9 10">
    <name type="scientific">Chelonia mydas</name>
    <name type="common">Green sea-turtle</name>
    <name type="synonym">Chelonia agassizi</name>
    <dbReference type="NCBI Taxonomy" id="8469"/>
    <lineage>
        <taxon>Eukaryota</taxon>
        <taxon>Metazoa</taxon>
        <taxon>Chordata</taxon>
        <taxon>Craniata</taxon>
        <taxon>Vertebrata</taxon>
        <taxon>Euteleostomi</taxon>
        <taxon>Archelosauria</taxon>
        <taxon>Testudinata</taxon>
        <taxon>Testudines</taxon>
        <taxon>Cryptodira</taxon>
        <taxon>Durocryptodira</taxon>
        <taxon>Americhelydia</taxon>
        <taxon>Chelonioidea</taxon>
        <taxon>Cheloniidae</taxon>
        <taxon>Chelonia</taxon>
    </lineage>
</organism>
<dbReference type="SUPFAM" id="SSF49758">
    <property type="entry name" value="Calpain large subunit, middle domain (domain III)"/>
    <property type="match status" value="1"/>
</dbReference>
<dbReference type="SMART" id="SM00720">
    <property type="entry name" value="calpain_III"/>
    <property type="match status" value="1"/>
</dbReference>
<dbReference type="EMBL" id="KB561123">
    <property type="protein sequence ID" value="EMP28703.1"/>
    <property type="molecule type" value="Genomic_DNA"/>
</dbReference>
<dbReference type="PANTHER" id="PTHR10183:SF280">
    <property type="entry name" value="CALPAIN-12"/>
    <property type="match status" value="1"/>
</dbReference>
<evidence type="ECO:0000313" key="9">
    <source>
        <dbReference type="EMBL" id="EMP28703.1"/>
    </source>
</evidence>
<dbReference type="InterPro" id="IPR022682">
    <property type="entry name" value="Calpain_domain_III"/>
</dbReference>
<keyword evidence="3 6" id="KW-0378">Hydrolase</keyword>
<keyword evidence="10" id="KW-1185">Reference proteome</keyword>
<dbReference type="Pfam" id="PF00648">
    <property type="entry name" value="Peptidase_C2"/>
    <property type="match status" value="1"/>
</dbReference>
<keyword evidence="2 6" id="KW-0645">Protease</keyword>
<dbReference type="Gene3D" id="3.90.70.10">
    <property type="entry name" value="Cysteine proteinases"/>
    <property type="match status" value="1"/>
</dbReference>
<evidence type="ECO:0000256" key="1">
    <source>
        <dbReference type="ARBA" id="ARBA00007623"/>
    </source>
</evidence>
<evidence type="ECO:0000256" key="3">
    <source>
        <dbReference type="ARBA" id="ARBA00022801"/>
    </source>
</evidence>
<reference evidence="10" key="1">
    <citation type="journal article" date="2013" name="Nat. Genet.">
        <title>The draft genomes of soft-shell turtle and green sea turtle yield insights into the development and evolution of the turtle-specific body plan.</title>
        <authorList>
            <person name="Wang Z."/>
            <person name="Pascual-Anaya J."/>
            <person name="Zadissa A."/>
            <person name="Li W."/>
            <person name="Niimura Y."/>
            <person name="Huang Z."/>
            <person name="Li C."/>
            <person name="White S."/>
            <person name="Xiong Z."/>
            <person name="Fang D."/>
            <person name="Wang B."/>
            <person name="Ming Y."/>
            <person name="Chen Y."/>
            <person name="Zheng Y."/>
            <person name="Kuraku S."/>
            <person name="Pignatelli M."/>
            <person name="Herrero J."/>
            <person name="Beal K."/>
            <person name="Nozawa M."/>
            <person name="Li Q."/>
            <person name="Wang J."/>
            <person name="Zhang H."/>
            <person name="Yu L."/>
            <person name="Shigenobu S."/>
            <person name="Wang J."/>
            <person name="Liu J."/>
            <person name="Flicek P."/>
            <person name="Searle S."/>
            <person name="Wang J."/>
            <person name="Kuratani S."/>
            <person name="Yin Y."/>
            <person name="Aken B."/>
            <person name="Zhang G."/>
            <person name="Irie N."/>
        </authorList>
    </citation>
    <scope>NUCLEOTIDE SEQUENCE [LARGE SCALE GENOMIC DNA]</scope>
</reference>
<feature type="domain" description="EF-hand" evidence="8">
    <location>
        <begin position="491"/>
        <end position="526"/>
    </location>
</feature>
<dbReference type="CDD" id="cd00044">
    <property type="entry name" value="CysPc"/>
    <property type="match status" value="1"/>
</dbReference>
<feature type="domain" description="Calpain catalytic" evidence="7">
    <location>
        <begin position="42"/>
        <end position="342"/>
    </location>
</feature>
<dbReference type="Pfam" id="PF01067">
    <property type="entry name" value="Calpain_III"/>
    <property type="match status" value="1"/>
</dbReference>
<dbReference type="SUPFAM" id="SSF47473">
    <property type="entry name" value="EF-hand"/>
    <property type="match status" value="1"/>
</dbReference>
<evidence type="ECO:0000256" key="5">
    <source>
        <dbReference type="PIRSR" id="PIRSR622684-1"/>
    </source>
</evidence>
<accession>M7B962</accession>
<evidence type="ECO:0000256" key="6">
    <source>
        <dbReference type="PROSITE-ProRule" id="PRU00239"/>
    </source>
</evidence>
<dbReference type="Gene3D" id="1.10.238.10">
    <property type="entry name" value="EF-hand"/>
    <property type="match status" value="1"/>
</dbReference>
<dbReference type="eggNOG" id="KOG0045">
    <property type="taxonomic scope" value="Eukaryota"/>
</dbReference>
<dbReference type="GO" id="GO:0005509">
    <property type="term" value="F:calcium ion binding"/>
    <property type="evidence" value="ECO:0007669"/>
    <property type="project" value="InterPro"/>
</dbReference>
<dbReference type="PROSITE" id="PS00139">
    <property type="entry name" value="THIOL_PROTEASE_CYS"/>
    <property type="match status" value="1"/>
</dbReference>
<dbReference type="FunFam" id="3.90.70.10:FF:000001">
    <property type="entry name" value="Calpain-1 catalytic subunit"/>
    <property type="match status" value="1"/>
</dbReference>
<dbReference type="GO" id="GO:0004198">
    <property type="term" value="F:calcium-dependent cysteine-type endopeptidase activity"/>
    <property type="evidence" value="ECO:0007669"/>
    <property type="project" value="InterPro"/>
</dbReference>
<name>M7B962_CHEMY</name>
<evidence type="ECO:0000313" key="10">
    <source>
        <dbReference type="Proteomes" id="UP000031443"/>
    </source>
</evidence>
<gene>
    <name evidence="9" type="ORF">UY3_14197</name>
</gene>
<dbReference type="SMART" id="SM00230">
    <property type="entry name" value="CysPc"/>
    <property type="match status" value="1"/>
</dbReference>
<dbReference type="Proteomes" id="UP000031443">
    <property type="component" value="Unassembled WGS sequence"/>
</dbReference>
<evidence type="ECO:0000256" key="4">
    <source>
        <dbReference type="ARBA" id="ARBA00022807"/>
    </source>
</evidence>
<dbReference type="STRING" id="8469.M7B962"/>
<protein>
    <submittedName>
        <fullName evidence="9">Calpain-2 catalytic subunit</fullName>
    </submittedName>
</protein>
<dbReference type="GO" id="GO:0006508">
    <property type="term" value="P:proteolysis"/>
    <property type="evidence" value="ECO:0007669"/>
    <property type="project" value="UniProtKB-KW"/>
</dbReference>
<dbReference type="PROSITE" id="PS50203">
    <property type="entry name" value="CALPAIN_CAT"/>
    <property type="match status" value="1"/>
</dbReference>
<proteinExistence type="inferred from homology"/>
<feature type="active site" evidence="5 6">
    <location>
        <position position="102"/>
    </location>
</feature>
<dbReference type="AlphaFoldDB" id="M7B962"/>
<dbReference type="PRINTS" id="PR00704">
    <property type="entry name" value="CALPAIN"/>
</dbReference>